<dbReference type="Proteomes" id="UP000305131">
    <property type="component" value="Unassembled WGS sequence"/>
</dbReference>
<feature type="transmembrane region" description="Helical" evidence="6">
    <location>
        <begin position="68"/>
        <end position="87"/>
    </location>
</feature>
<dbReference type="GO" id="GO:0016020">
    <property type="term" value="C:membrane"/>
    <property type="evidence" value="ECO:0007669"/>
    <property type="project" value="UniProtKB-SubCell"/>
</dbReference>
<comment type="similarity">
    <text evidence="2">Belongs to the EamA transporter family.</text>
</comment>
<evidence type="ECO:0000313" key="8">
    <source>
        <dbReference type="EMBL" id="TLX43800.1"/>
    </source>
</evidence>
<evidence type="ECO:0000313" key="9">
    <source>
        <dbReference type="Proteomes" id="UP000305131"/>
    </source>
</evidence>
<keyword evidence="3 6" id="KW-0812">Transmembrane</keyword>
<accession>A0A6C1KHY3</accession>
<evidence type="ECO:0000256" key="4">
    <source>
        <dbReference type="ARBA" id="ARBA00022989"/>
    </source>
</evidence>
<feature type="transmembrane region" description="Helical" evidence="6">
    <location>
        <begin position="128"/>
        <end position="149"/>
    </location>
</feature>
<keyword evidence="5 6" id="KW-0472">Membrane</keyword>
<feature type="transmembrane region" description="Helical" evidence="6">
    <location>
        <begin position="184"/>
        <end position="204"/>
    </location>
</feature>
<gene>
    <name evidence="8" type="ORF">FBQ73_06755</name>
</gene>
<evidence type="ECO:0000256" key="1">
    <source>
        <dbReference type="ARBA" id="ARBA00004141"/>
    </source>
</evidence>
<dbReference type="InterPro" id="IPR050638">
    <property type="entry name" value="AA-Vitamin_Transporters"/>
</dbReference>
<reference evidence="8 9" key="1">
    <citation type="submission" date="2019-05" db="EMBL/GenBank/DDBJ databases">
        <authorList>
            <person name="Zhou X."/>
        </authorList>
    </citation>
    <scope>NUCLEOTIDE SEQUENCE [LARGE SCALE GENOMIC DNA]</scope>
    <source>
        <strain evidence="8 9">DSM 432</strain>
    </source>
</reference>
<evidence type="ECO:0000256" key="2">
    <source>
        <dbReference type="ARBA" id="ARBA00007362"/>
    </source>
</evidence>
<feature type="transmembrane region" description="Helical" evidence="6">
    <location>
        <begin position="308"/>
        <end position="326"/>
    </location>
</feature>
<dbReference type="PANTHER" id="PTHR32322:SF2">
    <property type="entry name" value="EAMA DOMAIN-CONTAINING PROTEIN"/>
    <property type="match status" value="1"/>
</dbReference>
<evidence type="ECO:0000259" key="7">
    <source>
        <dbReference type="Pfam" id="PF00892"/>
    </source>
</evidence>
<feature type="transmembrane region" description="Helical" evidence="6">
    <location>
        <begin position="332"/>
        <end position="350"/>
    </location>
</feature>
<name>A0A6C1KHY3_XANAU</name>
<comment type="caution">
    <text evidence="8">The sequence shown here is derived from an EMBL/GenBank/DDBJ whole genome shotgun (WGS) entry which is preliminary data.</text>
</comment>
<proteinExistence type="inferred from homology"/>
<feature type="transmembrane region" description="Helical" evidence="6">
    <location>
        <begin position="277"/>
        <end position="296"/>
    </location>
</feature>
<organism evidence="8 9">
    <name type="scientific">Xanthobacter autotrophicus</name>
    <dbReference type="NCBI Taxonomy" id="280"/>
    <lineage>
        <taxon>Bacteria</taxon>
        <taxon>Pseudomonadati</taxon>
        <taxon>Pseudomonadota</taxon>
        <taxon>Alphaproteobacteria</taxon>
        <taxon>Hyphomicrobiales</taxon>
        <taxon>Xanthobacteraceae</taxon>
        <taxon>Xanthobacter</taxon>
    </lineage>
</organism>
<dbReference type="EMBL" id="VAUP01000015">
    <property type="protein sequence ID" value="TLX43800.1"/>
    <property type="molecule type" value="Genomic_DNA"/>
</dbReference>
<feature type="domain" description="EamA" evidence="7">
    <location>
        <begin position="215"/>
        <end position="350"/>
    </location>
</feature>
<evidence type="ECO:0000256" key="3">
    <source>
        <dbReference type="ARBA" id="ARBA00022692"/>
    </source>
</evidence>
<dbReference type="InterPro" id="IPR037185">
    <property type="entry name" value="EmrE-like"/>
</dbReference>
<evidence type="ECO:0000256" key="5">
    <source>
        <dbReference type="ARBA" id="ARBA00023136"/>
    </source>
</evidence>
<sequence>MQHSVVSTRTAMLRAMPRACVGASRRPRPAAALRGRRARALPWGSCLDLPPMLPDTSRTDGPLGPRDFVLYAVCVLIFGSGWLPLKLQLGVVAPEVSGTWRFLVATLAMLVFVIATRAPLAFKARDHLLFAGLGATLFSLNFLFFYYAGYHLPSGLLSVIFSLTAILVPLFSALLLGVPLRRQILGGALAGIAGTALVFGPSLADGRGIDGAGVGLALGVAGTVCFSFGSLLSGVAGRRGIPMASTSFWGFAYGFLILLIISLVRGAPFIVDWSVRYLGSLGFLIVVQTLAGFAVYIQLIRNIGANRAGYGTVMFPIVALFLSTLFEDYHWTLTAAAGIALVLAGNLLVLRQPKPAAG</sequence>
<feature type="transmembrane region" description="Helical" evidence="6">
    <location>
        <begin position="155"/>
        <end position="177"/>
    </location>
</feature>
<evidence type="ECO:0000256" key="6">
    <source>
        <dbReference type="SAM" id="Phobius"/>
    </source>
</evidence>
<dbReference type="AlphaFoldDB" id="A0A6C1KHY3"/>
<dbReference type="OrthoDB" id="2352272at2"/>
<dbReference type="InterPro" id="IPR000620">
    <property type="entry name" value="EamA_dom"/>
</dbReference>
<feature type="transmembrane region" description="Helical" evidence="6">
    <location>
        <begin position="248"/>
        <end position="271"/>
    </location>
</feature>
<protein>
    <submittedName>
        <fullName evidence="8">DMT family transporter</fullName>
    </submittedName>
</protein>
<dbReference type="Pfam" id="PF00892">
    <property type="entry name" value="EamA"/>
    <property type="match status" value="2"/>
</dbReference>
<dbReference type="SUPFAM" id="SSF103481">
    <property type="entry name" value="Multidrug resistance efflux transporter EmrE"/>
    <property type="match status" value="2"/>
</dbReference>
<feature type="transmembrane region" description="Helical" evidence="6">
    <location>
        <begin position="99"/>
        <end position="116"/>
    </location>
</feature>
<dbReference type="PANTHER" id="PTHR32322">
    <property type="entry name" value="INNER MEMBRANE TRANSPORTER"/>
    <property type="match status" value="1"/>
</dbReference>
<keyword evidence="4 6" id="KW-1133">Transmembrane helix</keyword>
<comment type="subcellular location">
    <subcellularLocation>
        <location evidence="1">Membrane</location>
        <topology evidence="1">Multi-pass membrane protein</topology>
    </subcellularLocation>
</comment>
<feature type="domain" description="EamA" evidence="7">
    <location>
        <begin position="72"/>
        <end position="199"/>
    </location>
</feature>
<feature type="transmembrane region" description="Helical" evidence="6">
    <location>
        <begin position="216"/>
        <end position="236"/>
    </location>
</feature>